<reference evidence="1 2" key="1">
    <citation type="submission" date="2020-05" db="EMBL/GenBank/DDBJ databases">
        <title>Paenibacillus glebae, sp. nov., Paenibacillus humi sp. nov., Paenibacillus pedi sp. nov., Paenibacillus terrestris sp. nov. and Paenibacillus terricola sp. nov., isolated from a forest top soil sample.</title>
        <authorList>
            <person name="Qi S."/>
            <person name="Carlier A."/>
            <person name="Cnockaert M."/>
            <person name="Vandamme P."/>
        </authorList>
    </citation>
    <scope>NUCLEOTIDE SEQUENCE [LARGE SCALE GENOMIC DNA]</scope>
    <source>
        <strain evidence="1 2">LMG 29502</strain>
    </source>
</reference>
<keyword evidence="2" id="KW-1185">Reference proteome</keyword>
<name>A0ABX2DVK5_9BACL</name>
<evidence type="ECO:0000313" key="1">
    <source>
        <dbReference type="EMBL" id="NQX48139.1"/>
    </source>
</evidence>
<proteinExistence type="predicted"/>
<dbReference type="Pfam" id="PF09929">
    <property type="entry name" value="DUF2161"/>
    <property type="match status" value="2"/>
</dbReference>
<dbReference type="Proteomes" id="UP000711047">
    <property type="component" value="Unassembled WGS sequence"/>
</dbReference>
<organism evidence="1 2">
    <name type="scientific">Paenibacillus tritici</name>
    <dbReference type="NCBI Taxonomy" id="1873425"/>
    <lineage>
        <taxon>Bacteria</taxon>
        <taxon>Bacillati</taxon>
        <taxon>Bacillota</taxon>
        <taxon>Bacilli</taxon>
        <taxon>Bacillales</taxon>
        <taxon>Paenibacillaceae</taxon>
        <taxon>Paenibacillus</taxon>
    </lineage>
</organism>
<evidence type="ECO:0000313" key="2">
    <source>
        <dbReference type="Proteomes" id="UP000711047"/>
    </source>
</evidence>
<sequence length="296" mass="31523">MAIKQETELYAPLKGFFERQGYEIKGEVRTCDLVGIREDEAQPLIVEMKKSFNLALLLQGIERLRLSPNVYLAVERVREKKGAVNQRWGELSGLCRRLGLGLITVVFYKTKAPLVEVLAEPGEAPPQARSAVRRRERLLYEFRERSGDYNTGGSTRVKLVTAYREKALRVALALQALEAEAADAAGLGGGRASPGCAPGTAVAAAGTAATDTAAAAGNAAAGAGPAAALSRAEAPRGVTPAALRKRSGVPGAAAFLQKNYYSWFFRVGRGRYTLTAAGRAALIEYATIAEISAAKL</sequence>
<comment type="caution">
    <text evidence="1">The sequence shown here is derived from an EMBL/GenBank/DDBJ whole genome shotgun (WGS) entry which is preliminary data.</text>
</comment>
<dbReference type="InterPro" id="IPR018679">
    <property type="entry name" value="DUF2161"/>
</dbReference>
<protein>
    <recommendedName>
        <fullName evidence="3">Restriction endonuclease type IV Mrr domain-containing protein</fullName>
    </recommendedName>
</protein>
<gene>
    <name evidence="1" type="ORF">HQN87_22700</name>
</gene>
<dbReference type="RefSeq" id="WP_173137954.1">
    <property type="nucleotide sequence ID" value="NZ_JABMKX010000013.1"/>
</dbReference>
<dbReference type="EMBL" id="JABMKX010000013">
    <property type="protein sequence ID" value="NQX48139.1"/>
    <property type="molecule type" value="Genomic_DNA"/>
</dbReference>
<accession>A0ABX2DVK5</accession>
<evidence type="ECO:0008006" key="3">
    <source>
        <dbReference type="Google" id="ProtNLM"/>
    </source>
</evidence>